<evidence type="ECO:0000256" key="1">
    <source>
        <dbReference type="SAM" id="Phobius"/>
    </source>
</evidence>
<evidence type="ECO:0000313" key="3">
    <source>
        <dbReference type="Proteomes" id="UP000074310"/>
    </source>
</evidence>
<name>A0A147I684_9SPHN</name>
<keyword evidence="1" id="KW-1133">Transmembrane helix</keyword>
<sequence>MRARLHWLAALAVLVRLMVPVGFMPHVADGRVAIVACPGIVASHGHAHDKAPDHDGFAKPCAFAAVTLATTILAAVLLLASPFARTLVSAIRPTPPPARTVRRWRPPLRAPPAFSSIR</sequence>
<reference evidence="2 3" key="1">
    <citation type="journal article" date="2016" name="Front. Microbiol.">
        <title>Genomic Resource of Rice Seed Associated Bacteria.</title>
        <authorList>
            <person name="Midha S."/>
            <person name="Bansal K."/>
            <person name="Sharma S."/>
            <person name="Kumar N."/>
            <person name="Patil P.P."/>
            <person name="Chaudhry V."/>
            <person name="Patil P.B."/>
        </authorList>
    </citation>
    <scope>NUCLEOTIDE SEQUENCE [LARGE SCALE GENOMIC DNA]</scope>
    <source>
        <strain evidence="2 3">NS334</strain>
    </source>
</reference>
<dbReference type="PATRIC" id="fig|869719.3.peg.562"/>
<keyword evidence="1" id="KW-0472">Membrane</keyword>
<evidence type="ECO:0008006" key="4">
    <source>
        <dbReference type="Google" id="ProtNLM"/>
    </source>
</evidence>
<gene>
    <name evidence="2" type="ORF">NS334_05690</name>
</gene>
<accession>A0A147I684</accession>
<dbReference type="AlphaFoldDB" id="A0A147I684"/>
<comment type="caution">
    <text evidence="2">The sequence shown here is derived from an EMBL/GenBank/DDBJ whole genome shotgun (WGS) entry which is preliminary data.</text>
</comment>
<keyword evidence="3" id="KW-1185">Reference proteome</keyword>
<evidence type="ECO:0000313" key="2">
    <source>
        <dbReference type="EMBL" id="KTT74282.1"/>
    </source>
</evidence>
<proteinExistence type="predicted"/>
<keyword evidence="1" id="KW-0812">Transmembrane</keyword>
<organism evidence="2 3">
    <name type="scientific">Sphingomonas endophytica</name>
    <dbReference type="NCBI Taxonomy" id="869719"/>
    <lineage>
        <taxon>Bacteria</taxon>
        <taxon>Pseudomonadati</taxon>
        <taxon>Pseudomonadota</taxon>
        <taxon>Alphaproteobacteria</taxon>
        <taxon>Sphingomonadales</taxon>
        <taxon>Sphingomonadaceae</taxon>
        <taxon>Sphingomonas</taxon>
    </lineage>
</organism>
<dbReference type="RefSeq" id="WP_058755008.1">
    <property type="nucleotide sequence ID" value="NZ_LDTB01000012.1"/>
</dbReference>
<dbReference type="Proteomes" id="UP000074310">
    <property type="component" value="Unassembled WGS sequence"/>
</dbReference>
<dbReference type="EMBL" id="LDTB01000012">
    <property type="protein sequence ID" value="KTT74282.1"/>
    <property type="molecule type" value="Genomic_DNA"/>
</dbReference>
<feature type="transmembrane region" description="Helical" evidence="1">
    <location>
        <begin position="57"/>
        <end position="80"/>
    </location>
</feature>
<dbReference type="OrthoDB" id="7586274at2"/>
<protein>
    <recommendedName>
        <fullName evidence="4">DUF2946 domain-containing protein</fullName>
    </recommendedName>
</protein>